<dbReference type="RefSeq" id="WP_126400048.1">
    <property type="nucleotide sequence ID" value="NZ_AP018907.1"/>
</dbReference>
<accession>A0A348G1C6</accession>
<organism evidence="2 3">
    <name type="scientific">Blastochloris tepida</name>
    <dbReference type="NCBI Taxonomy" id="2233851"/>
    <lineage>
        <taxon>Bacteria</taxon>
        <taxon>Pseudomonadati</taxon>
        <taxon>Pseudomonadota</taxon>
        <taxon>Alphaproteobacteria</taxon>
        <taxon>Hyphomicrobiales</taxon>
        <taxon>Blastochloridaceae</taxon>
        <taxon>Blastochloris</taxon>
    </lineage>
</organism>
<feature type="region of interest" description="Disordered" evidence="1">
    <location>
        <begin position="59"/>
        <end position="85"/>
    </location>
</feature>
<dbReference type="OrthoDB" id="8241635at2"/>
<keyword evidence="3" id="KW-1185">Reference proteome</keyword>
<evidence type="ECO:0000256" key="1">
    <source>
        <dbReference type="SAM" id="MobiDB-lite"/>
    </source>
</evidence>
<protein>
    <submittedName>
        <fullName evidence="2">Uncharacterized protein</fullName>
    </submittedName>
</protein>
<dbReference type="AlphaFoldDB" id="A0A348G1C6"/>
<dbReference type="Proteomes" id="UP000266934">
    <property type="component" value="Chromosome"/>
</dbReference>
<evidence type="ECO:0000313" key="3">
    <source>
        <dbReference type="Proteomes" id="UP000266934"/>
    </source>
</evidence>
<dbReference type="KEGG" id="blag:BLTE_20440"/>
<proteinExistence type="predicted"/>
<gene>
    <name evidence="2" type="ORF">BLTE_20440</name>
</gene>
<sequence length="85" mass="9546">MASAARSCARHRWGEPQRTTYETVRTCQRCGLERVTRHEPDRLPWVEFRAQGVTAIGYRGTPPCVPRREAGPTSTGVALEGRRHG</sequence>
<dbReference type="EMBL" id="AP018907">
    <property type="protein sequence ID" value="BBF93359.1"/>
    <property type="molecule type" value="Genomic_DNA"/>
</dbReference>
<evidence type="ECO:0000313" key="2">
    <source>
        <dbReference type="EMBL" id="BBF93359.1"/>
    </source>
</evidence>
<name>A0A348G1C6_9HYPH</name>
<reference evidence="2 3" key="1">
    <citation type="submission" date="2018-08" db="EMBL/GenBank/DDBJ databases">
        <title>Complete genome sequencing of Blastochloris tepida GI.</title>
        <authorList>
            <person name="Tsukatani Y."/>
            <person name="Mori H."/>
        </authorList>
    </citation>
    <scope>NUCLEOTIDE SEQUENCE [LARGE SCALE GENOMIC DNA]</scope>
    <source>
        <strain evidence="2 3">GI</strain>
    </source>
</reference>